<feature type="region of interest" description="Disordered" evidence="1">
    <location>
        <begin position="127"/>
        <end position="158"/>
    </location>
</feature>
<feature type="transmembrane region" description="Helical" evidence="2">
    <location>
        <begin position="560"/>
        <end position="584"/>
    </location>
</feature>
<dbReference type="InParanoid" id="D8TZW5"/>
<dbReference type="EMBL" id="GL378347">
    <property type="protein sequence ID" value="EFJ46998.1"/>
    <property type="molecule type" value="Genomic_DNA"/>
</dbReference>
<dbReference type="AlphaFoldDB" id="D8TZW5"/>
<sequence length="1257" mass="135983">MLLLYLLALVGVPASTAAGAKYEEVSWYTKSILRGEVGVLGQGVRIPSKLFAHSSCQLVYLATPDWSTSQVYVDFGSASPATGCKRQAFLVYVDGFNTPRAATGIGSSFDVPWATLVTAPATVLTATYNPSPSPGTSTSNSGSQSSSPPPALTTSKEGTVTVSMADTAGRRWWNSKIDIPLDRLKFSSKYDNLQDIGAGLPEELFPEPGGPLSRPVLASAYLQASSNTPQDPRAYLYTVEKEQQQKQQRQQQRQQSSNGMVVVVVVLLSPVSATRGSNWIPELFDLSFFFVSTQLIFFTAGLIVLLTLILLLPTAFRLFISFPIRCIVYGIRTTSPHSLQQTDLWTKNPRNLAVGPPPKPVSPFRCVGLSQTETNDDVARRKLFQRSRVNDLPLDTGLHSYKEPVHHRFFELPVVRHLLGARKYLMYAMCTIHSADGQYRALQVCVTSSVALMICMMSFPPNLAPSLDFYIPPLNFRIERDSGDPLSNVIYFVTILAYSLYLGFIGYLAMLTNYNRPRNKYYLTQCILSVIFMLVLDAMVLIQVYSILLYWDHLSPQWPWLPITTFQLGNLAVANVTLVATLISREDRNVVLRRTEYHALMEELRSREAHLAAVKAMAAAAARAAGGAAAGGATNTDADANTAFGGGKDISPATVHSRAGLPPLAAAAELPPSTVQQTRHRRRHGGSAVGSQPSSLPENGRSTEMAATGGSGNWGSHSSVHINPLAAMSLPPRAGSTVGSAGGSSGAVADTAAVAEKSSPSGGRVKSVMSLRFASLTLTRQRWRERQAGGRLGALLRRYPAWLLAALLVSSYMLVFVYARAMSWAHVVPGFNATVDTLASNLTAVVAAAATSHVSSLLANPDVVGGLLNDTLGPDIAAALPANRTAALQARLVEVLAARLTDVNLTATSDTVVRSVQTGLLQGLNVSMTQVTSAVTAISSVVKVAVDVPAQLRLARIAARVLASSYDTDDGTGGAGKWAMSNFKNVYDEEDSIVRRSEATGISWVVFFFGVLLSTAVVQLYAVGVTLSVGFALVSLPWTWTWLLPRYYLWLVAVIAGLFLNKVVLINFIGNTWLSDGDRIYRPAAWLAFLVIASATNLVIGLLLALYRIILLLLTTIFALGKLDVTLFTMLAKLDLPHTTFLAGLHLQESMSNFHDPIYLPGPRGRAHRRWRKLRVAVAKCGGEKLRQLVSEPSYPDDGVVKEVQVGSPYPHDADQVLVVVPAEPPLEEGEVEEGEMRRNCGKGGGEGDRRRDSQLP</sequence>
<accession>D8TZW5</accession>
<keyword evidence="5" id="KW-1185">Reference proteome</keyword>
<feature type="transmembrane region" description="Helical" evidence="2">
    <location>
        <begin position="839"/>
        <end position="859"/>
    </location>
</feature>
<keyword evidence="2" id="KW-0812">Transmembrane</keyword>
<feature type="compositionally biased region" description="Low complexity" evidence="1">
    <location>
        <begin position="127"/>
        <end position="146"/>
    </location>
</feature>
<feature type="transmembrane region" description="Helical" evidence="2">
    <location>
        <begin position="1047"/>
        <end position="1068"/>
    </location>
</feature>
<organism evidence="5">
    <name type="scientific">Volvox carteri f. nagariensis</name>
    <dbReference type="NCBI Taxonomy" id="3068"/>
    <lineage>
        <taxon>Eukaryota</taxon>
        <taxon>Viridiplantae</taxon>
        <taxon>Chlorophyta</taxon>
        <taxon>core chlorophytes</taxon>
        <taxon>Chlorophyceae</taxon>
        <taxon>CS clade</taxon>
        <taxon>Chlamydomonadales</taxon>
        <taxon>Volvocaceae</taxon>
        <taxon>Volvox</taxon>
    </lineage>
</organism>
<gene>
    <name evidence="4" type="ORF">VOLCADRAFT_105298</name>
</gene>
<feature type="transmembrane region" description="Helical" evidence="2">
    <location>
        <begin position="801"/>
        <end position="819"/>
    </location>
</feature>
<protein>
    <recommendedName>
        <fullName evidence="6">TRP C-terminal domain-containing protein</fullName>
    </recommendedName>
</protein>
<feature type="signal peptide" evidence="3">
    <location>
        <begin position="1"/>
        <end position="17"/>
    </location>
</feature>
<evidence type="ECO:0000256" key="3">
    <source>
        <dbReference type="SAM" id="SignalP"/>
    </source>
</evidence>
<evidence type="ECO:0000313" key="5">
    <source>
        <dbReference type="Proteomes" id="UP000001058"/>
    </source>
</evidence>
<feature type="region of interest" description="Disordered" evidence="1">
    <location>
        <begin position="668"/>
        <end position="718"/>
    </location>
</feature>
<feature type="transmembrane region" description="Helical" evidence="2">
    <location>
        <begin position="1002"/>
        <end position="1035"/>
    </location>
</feature>
<name>D8TZW5_VOLCA</name>
<feature type="chain" id="PRO_5003124053" description="TRP C-terminal domain-containing protein" evidence="3">
    <location>
        <begin position="18"/>
        <end position="1257"/>
    </location>
</feature>
<dbReference type="GeneID" id="9615977"/>
<keyword evidence="2" id="KW-0472">Membrane</keyword>
<feature type="region of interest" description="Disordered" evidence="1">
    <location>
        <begin position="1224"/>
        <end position="1257"/>
    </location>
</feature>
<dbReference type="KEGG" id="vcn:VOLCADRAFT_105298"/>
<dbReference type="OrthoDB" id="551813at2759"/>
<keyword evidence="3" id="KW-0732">Signal</keyword>
<feature type="transmembrane region" description="Helical" evidence="2">
    <location>
        <begin position="286"/>
        <end position="309"/>
    </location>
</feature>
<evidence type="ECO:0000256" key="2">
    <source>
        <dbReference type="SAM" id="Phobius"/>
    </source>
</evidence>
<keyword evidence="2" id="KW-1133">Transmembrane helix</keyword>
<evidence type="ECO:0000256" key="1">
    <source>
        <dbReference type="SAM" id="MobiDB-lite"/>
    </source>
</evidence>
<evidence type="ECO:0008006" key="6">
    <source>
        <dbReference type="Google" id="ProtNLM"/>
    </source>
</evidence>
<feature type="transmembrane region" description="Helical" evidence="2">
    <location>
        <begin position="522"/>
        <end position="548"/>
    </location>
</feature>
<feature type="transmembrane region" description="Helical" evidence="2">
    <location>
        <begin position="1080"/>
        <end position="1103"/>
    </location>
</feature>
<proteinExistence type="predicted"/>
<feature type="transmembrane region" description="Helical" evidence="2">
    <location>
        <begin position="489"/>
        <end position="510"/>
    </location>
</feature>
<evidence type="ECO:0000313" key="4">
    <source>
        <dbReference type="EMBL" id="EFJ46998.1"/>
    </source>
</evidence>
<dbReference type="RefSeq" id="XP_002951893.1">
    <property type="nucleotide sequence ID" value="XM_002951847.1"/>
</dbReference>
<feature type="compositionally biased region" description="Polar residues" evidence="1">
    <location>
        <begin position="689"/>
        <end position="702"/>
    </location>
</feature>
<reference evidence="4 5" key="1">
    <citation type="journal article" date="2010" name="Science">
        <title>Genomic analysis of organismal complexity in the multicellular green alga Volvox carteri.</title>
        <authorList>
            <person name="Prochnik S.E."/>
            <person name="Umen J."/>
            <person name="Nedelcu A.M."/>
            <person name="Hallmann A."/>
            <person name="Miller S.M."/>
            <person name="Nishii I."/>
            <person name="Ferris P."/>
            <person name="Kuo A."/>
            <person name="Mitros T."/>
            <person name="Fritz-Laylin L.K."/>
            <person name="Hellsten U."/>
            <person name="Chapman J."/>
            <person name="Simakov O."/>
            <person name="Rensing S.A."/>
            <person name="Terry A."/>
            <person name="Pangilinan J."/>
            <person name="Kapitonov V."/>
            <person name="Jurka J."/>
            <person name="Salamov A."/>
            <person name="Shapiro H."/>
            <person name="Schmutz J."/>
            <person name="Grimwood J."/>
            <person name="Lindquist E."/>
            <person name="Lucas S."/>
            <person name="Grigoriev I.V."/>
            <person name="Schmitt R."/>
            <person name="Kirk D."/>
            <person name="Rokhsar D.S."/>
        </authorList>
    </citation>
    <scope>NUCLEOTIDE SEQUENCE [LARGE SCALE GENOMIC DNA]</scope>
    <source>
        <strain evidence="5">f. Nagariensis / Eve</strain>
    </source>
</reference>
<feature type="compositionally biased region" description="Basic and acidic residues" evidence="1">
    <location>
        <begin position="1246"/>
        <end position="1257"/>
    </location>
</feature>
<feature type="transmembrane region" description="Helical" evidence="2">
    <location>
        <begin position="1109"/>
        <end position="1132"/>
    </location>
</feature>
<feature type="transmembrane region" description="Helical" evidence="2">
    <location>
        <begin position="441"/>
        <end position="459"/>
    </location>
</feature>
<dbReference type="Proteomes" id="UP000001058">
    <property type="component" value="Unassembled WGS sequence"/>
</dbReference>